<feature type="region of interest" description="Disordered" evidence="9">
    <location>
        <begin position="1"/>
        <end position="42"/>
    </location>
</feature>
<keyword evidence="6" id="KW-1006">Bacterial flagellum protein export</keyword>
<evidence type="ECO:0000256" key="5">
    <source>
        <dbReference type="ARBA" id="ARBA00022927"/>
    </source>
</evidence>
<dbReference type="InterPro" id="IPR022524">
    <property type="entry name" value="FliH_Bacilli"/>
</dbReference>
<dbReference type="GO" id="GO:0044781">
    <property type="term" value="P:bacterial-type flagellum organization"/>
    <property type="evidence" value="ECO:0007669"/>
    <property type="project" value="UniProtKB-KW"/>
</dbReference>
<dbReference type="OrthoDB" id="19020at2"/>
<reference evidence="12" key="1">
    <citation type="submission" date="2016-02" db="EMBL/GenBank/DDBJ databases">
        <authorList>
            <person name="Dunlap C."/>
        </authorList>
    </citation>
    <scope>NUCLEOTIDE SEQUENCE [LARGE SCALE GENOMIC DNA]</scope>
    <source>
        <strain evidence="12">NRRL B-41092</strain>
    </source>
</reference>
<dbReference type="GO" id="GO:0015031">
    <property type="term" value="P:protein transport"/>
    <property type="evidence" value="ECO:0007669"/>
    <property type="project" value="UniProtKB-KW"/>
</dbReference>
<evidence type="ECO:0000256" key="6">
    <source>
        <dbReference type="ARBA" id="ARBA00023225"/>
    </source>
</evidence>
<name>A0A150FCE6_9BACI</name>
<keyword evidence="5" id="KW-0653">Protein transport</keyword>
<dbReference type="EMBL" id="LSBA01000005">
    <property type="protein sequence ID" value="KXZ22168.1"/>
    <property type="molecule type" value="Genomic_DNA"/>
</dbReference>
<keyword evidence="11" id="KW-0966">Cell projection</keyword>
<keyword evidence="11" id="KW-0969">Cilium</keyword>
<proteinExistence type="inferred from homology"/>
<organism evidence="11 12">
    <name type="scientific">Bacillus nakamurai</name>
    <dbReference type="NCBI Taxonomy" id="1793963"/>
    <lineage>
        <taxon>Bacteria</taxon>
        <taxon>Bacillati</taxon>
        <taxon>Bacillota</taxon>
        <taxon>Bacilli</taxon>
        <taxon>Bacillales</taxon>
        <taxon>Bacillaceae</taxon>
        <taxon>Bacillus</taxon>
    </lineage>
</organism>
<comment type="similarity">
    <text evidence="2">Belongs to the FliH family.</text>
</comment>
<evidence type="ECO:0000313" key="12">
    <source>
        <dbReference type="Proteomes" id="UP000075430"/>
    </source>
</evidence>
<dbReference type="AlphaFoldDB" id="A0A150FCE6"/>
<dbReference type="GO" id="GO:0005829">
    <property type="term" value="C:cytosol"/>
    <property type="evidence" value="ECO:0007669"/>
    <property type="project" value="TreeGrafter"/>
</dbReference>
<keyword evidence="11" id="KW-0282">Flagellum</keyword>
<evidence type="ECO:0000259" key="10">
    <source>
        <dbReference type="Pfam" id="PF02108"/>
    </source>
</evidence>
<feature type="compositionally biased region" description="Polar residues" evidence="9">
    <location>
        <begin position="1"/>
        <end position="13"/>
    </location>
</feature>
<keyword evidence="8" id="KW-0175">Coiled coil</keyword>
<feature type="compositionally biased region" description="Polar residues" evidence="9">
    <location>
        <begin position="24"/>
        <end position="34"/>
    </location>
</feature>
<dbReference type="InterPro" id="IPR018035">
    <property type="entry name" value="Flagellar_FliH/T3SS_HrpE"/>
</dbReference>
<evidence type="ECO:0000256" key="3">
    <source>
        <dbReference type="ARBA" id="ARBA00022448"/>
    </source>
</evidence>
<feature type="coiled-coil region" evidence="8">
    <location>
        <begin position="115"/>
        <end position="142"/>
    </location>
</feature>
<comment type="function">
    <text evidence="1">Needed for flagellar regrowth and assembly.</text>
</comment>
<keyword evidence="3" id="KW-0813">Transport</keyword>
<sequence>MSNVIKQQSSFSPEQKRRKLSLQEVRQSHSQFDQESAENPEALMAFAKAEAERVSEEAKNQMEHTRQQIEQEKNSWAEERQRLIEEAKAEGYQEGMALGKAEAIDQYANLISQANAITEMARQSVEDKLESAEEEIIELSVALAKKVWQQKSDDQEAFVLLVKQVIAEVKDYDDISIYVDPEYYEAVYQHKDEIQQLLYKECRLSLYADEKAGKGTCYIETPFGRVDAGIDTQLMQLKQKLLTALEAGAEQ</sequence>
<feature type="region of interest" description="Disordered" evidence="9">
    <location>
        <begin position="55"/>
        <end position="77"/>
    </location>
</feature>
<evidence type="ECO:0000313" key="11">
    <source>
        <dbReference type="EMBL" id="KXZ22168.1"/>
    </source>
</evidence>
<feature type="domain" description="Flagellar assembly protein FliH/Type III secretion system HrpE" evidence="10">
    <location>
        <begin position="111"/>
        <end position="236"/>
    </location>
</feature>
<dbReference type="InterPro" id="IPR051472">
    <property type="entry name" value="T3SS_Stator/FliH"/>
</dbReference>
<dbReference type="Pfam" id="PF02108">
    <property type="entry name" value="FliH"/>
    <property type="match status" value="1"/>
</dbReference>
<evidence type="ECO:0000256" key="7">
    <source>
        <dbReference type="NCBIfam" id="TIGR03825"/>
    </source>
</evidence>
<dbReference type="PANTHER" id="PTHR34982">
    <property type="entry name" value="YOP PROTEINS TRANSLOCATION PROTEIN L"/>
    <property type="match status" value="1"/>
</dbReference>
<gene>
    <name evidence="11" type="ORF">AXI58_09235</name>
</gene>
<evidence type="ECO:0000256" key="9">
    <source>
        <dbReference type="SAM" id="MobiDB-lite"/>
    </source>
</evidence>
<dbReference type="NCBIfam" id="TIGR03825">
    <property type="entry name" value="FliH_bacil"/>
    <property type="match status" value="1"/>
</dbReference>
<protein>
    <recommendedName>
        <fullName evidence="7">Flagellar assembly protein FliH</fullName>
    </recommendedName>
</protein>
<dbReference type="PANTHER" id="PTHR34982:SF1">
    <property type="entry name" value="FLAGELLAR ASSEMBLY PROTEIN FLIH"/>
    <property type="match status" value="1"/>
</dbReference>
<accession>A0A150FCE6</accession>
<evidence type="ECO:0000256" key="1">
    <source>
        <dbReference type="ARBA" id="ARBA00003041"/>
    </source>
</evidence>
<dbReference type="Proteomes" id="UP000075430">
    <property type="component" value="Unassembled WGS sequence"/>
</dbReference>
<evidence type="ECO:0000256" key="2">
    <source>
        <dbReference type="ARBA" id="ARBA00006602"/>
    </source>
</evidence>
<evidence type="ECO:0000256" key="4">
    <source>
        <dbReference type="ARBA" id="ARBA00022795"/>
    </source>
</evidence>
<keyword evidence="12" id="KW-1185">Reference proteome</keyword>
<evidence type="ECO:0000256" key="8">
    <source>
        <dbReference type="SAM" id="Coils"/>
    </source>
</evidence>
<dbReference type="STRING" id="1793963.AXI58_09235"/>
<keyword evidence="4" id="KW-1005">Bacterial flagellum biogenesis</keyword>
<dbReference type="RefSeq" id="WP_061520519.1">
    <property type="nucleotide sequence ID" value="NZ_JARLZY010000019.1"/>
</dbReference>
<comment type="caution">
    <text evidence="11">The sequence shown here is derived from an EMBL/GenBank/DDBJ whole genome shotgun (WGS) entry which is preliminary data.</text>
</comment>